<dbReference type="AlphaFoldDB" id="A0A0W0RRA5"/>
<gene>
    <name evidence="6" type="primary">spy</name>
    <name evidence="6" type="ORF">Lboz_2237</name>
</gene>
<dbReference type="GO" id="GO:0030288">
    <property type="term" value="C:outer membrane-bounded periplasmic space"/>
    <property type="evidence" value="ECO:0007669"/>
    <property type="project" value="TreeGrafter"/>
</dbReference>
<dbReference type="STRING" id="447.Lboz_2237"/>
<dbReference type="PATRIC" id="fig|447.4.peg.2371"/>
<keyword evidence="5" id="KW-0175">Coiled coil</keyword>
<name>A0A0W0RRA5_LEGBO</name>
<dbReference type="Proteomes" id="UP000054695">
    <property type="component" value="Unassembled WGS sequence"/>
</dbReference>
<proteinExistence type="inferred from homology"/>
<keyword evidence="3" id="KW-0732">Signal</keyword>
<evidence type="ECO:0000256" key="2">
    <source>
        <dbReference type="ARBA" id="ARBA00008441"/>
    </source>
</evidence>
<evidence type="ECO:0000256" key="4">
    <source>
        <dbReference type="ARBA" id="ARBA00022764"/>
    </source>
</evidence>
<evidence type="ECO:0000256" key="1">
    <source>
        <dbReference type="ARBA" id="ARBA00004418"/>
    </source>
</evidence>
<dbReference type="PANTHER" id="PTHR38102:SF1">
    <property type="entry name" value="PERIPLASMIC CHAPERONE SPY"/>
    <property type="match status" value="1"/>
</dbReference>
<feature type="coiled-coil region" evidence="5">
    <location>
        <begin position="40"/>
        <end position="85"/>
    </location>
</feature>
<dbReference type="Pfam" id="PF07813">
    <property type="entry name" value="LTXXQ"/>
    <property type="match status" value="1"/>
</dbReference>
<sequence>MSKKLLWLSIIAFVLTFGQLSYACIGDSKHCDSHHRFDRLAQELNLNADQKAKLKAYREKARASLKESYAQLRLLRKQINSLLKAEKIDEAKLDALIEKVNRIRSSMLKTRIIIQHQMFALLNDKQKAKFLELKEKWFLDHD</sequence>
<dbReference type="GO" id="GO:0051082">
    <property type="term" value="F:unfolded protein binding"/>
    <property type="evidence" value="ECO:0007669"/>
    <property type="project" value="TreeGrafter"/>
</dbReference>
<dbReference type="InterPro" id="IPR012899">
    <property type="entry name" value="LTXXQ"/>
</dbReference>
<dbReference type="CDD" id="cd09916">
    <property type="entry name" value="CpxP_like"/>
    <property type="match status" value="1"/>
</dbReference>
<accession>A0A0W0RRA5</accession>
<evidence type="ECO:0000256" key="5">
    <source>
        <dbReference type="SAM" id="Coils"/>
    </source>
</evidence>
<comment type="caution">
    <text evidence="6">The sequence shown here is derived from an EMBL/GenBank/DDBJ whole genome shotgun (WGS) entry which is preliminary data.</text>
</comment>
<evidence type="ECO:0000313" key="7">
    <source>
        <dbReference type="Proteomes" id="UP000054695"/>
    </source>
</evidence>
<comment type="similarity">
    <text evidence="2">Belongs to the CpxP/Spy family.</text>
</comment>
<dbReference type="PANTHER" id="PTHR38102">
    <property type="entry name" value="PERIPLASMIC CHAPERONE SPY"/>
    <property type="match status" value="1"/>
</dbReference>
<keyword evidence="7" id="KW-1185">Reference proteome</keyword>
<reference evidence="6 7" key="1">
    <citation type="submission" date="2015-11" db="EMBL/GenBank/DDBJ databases">
        <title>Genomic analysis of 38 Legionella species identifies large and diverse effector repertoires.</title>
        <authorList>
            <person name="Burstein D."/>
            <person name="Amaro F."/>
            <person name="Zusman T."/>
            <person name="Lifshitz Z."/>
            <person name="Cohen O."/>
            <person name="Gilbert J.A."/>
            <person name="Pupko T."/>
            <person name="Shuman H.A."/>
            <person name="Segal G."/>
        </authorList>
    </citation>
    <scope>NUCLEOTIDE SEQUENCE [LARGE SCALE GENOMIC DNA]</scope>
    <source>
        <strain evidence="6 7">WIGA</strain>
    </source>
</reference>
<dbReference type="OrthoDB" id="5648654at2"/>
<keyword evidence="4" id="KW-0574">Periplasm</keyword>
<evidence type="ECO:0000256" key="3">
    <source>
        <dbReference type="ARBA" id="ARBA00022729"/>
    </source>
</evidence>
<dbReference type="RefSeq" id="WP_058459841.1">
    <property type="nucleotide sequence ID" value="NZ_CAAAIY010000006.1"/>
</dbReference>
<dbReference type="InterPro" id="IPR052211">
    <property type="entry name" value="Cpx_auxiliary_protein"/>
</dbReference>
<organism evidence="6 7">
    <name type="scientific">Legionella bozemanae</name>
    <name type="common">Fluoribacter bozemanae</name>
    <dbReference type="NCBI Taxonomy" id="447"/>
    <lineage>
        <taxon>Bacteria</taxon>
        <taxon>Pseudomonadati</taxon>
        <taxon>Pseudomonadota</taxon>
        <taxon>Gammaproteobacteria</taxon>
        <taxon>Legionellales</taxon>
        <taxon>Legionellaceae</taxon>
        <taxon>Legionella</taxon>
    </lineage>
</organism>
<dbReference type="EMBL" id="LNXU01000019">
    <property type="protein sequence ID" value="KTC73591.1"/>
    <property type="molecule type" value="Genomic_DNA"/>
</dbReference>
<comment type="subcellular location">
    <subcellularLocation>
        <location evidence="1">Periplasm</location>
    </subcellularLocation>
</comment>
<dbReference type="PROSITE" id="PS51257">
    <property type="entry name" value="PROKAR_LIPOPROTEIN"/>
    <property type="match status" value="1"/>
</dbReference>
<evidence type="ECO:0000313" key="6">
    <source>
        <dbReference type="EMBL" id="KTC73591.1"/>
    </source>
</evidence>
<protein>
    <submittedName>
        <fullName evidence="6">Envelope stress induced periplasmic protein</fullName>
    </submittedName>
</protein>
<dbReference type="Gene3D" id="1.20.120.1490">
    <property type="match status" value="1"/>
</dbReference>